<gene>
    <name evidence="5" type="ORF">H4O21_20385</name>
</gene>
<keyword evidence="2 3" id="KW-0732">Signal</keyword>
<evidence type="ECO:0000259" key="4">
    <source>
        <dbReference type="SMART" id="SM00062"/>
    </source>
</evidence>
<evidence type="ECO:0000256" key="1">
    <source>
        <dbReference type="ARBA" id="ARBA00010333"/>
    </source>
</evidence>
<dbReference type="InterPro" id="IPR001638">
    <property type="entry name" value="Solute-binding_3/MltF_N"/>
</dbReference>
<keyword evidence="6" id="KW-1185">Reference proteome</keyword>
<comment type="similarity">
    <text evidence="1">Belongs to the bacterial solute-binding protein 3 family.</text>
</comment>
<feature type="domain" description="Solute-binding protein family 3/N-terminal" evidence="4">
    <location>
        <begin position="24"/>
        <end position="247"/>
    </location>
</feature>
<proteinExistence type="inferred from homology"/>
<reference evidence="5 6" key="1">
    <citation type="submission" date="2020-08" db="EMBL/GenBank/DDBJ databases">
        <title>Oceanospirillum sp. nov. isolated from marine sediment.</title>
        <authorList>
            <person name="Ji X."/>
        </authorList>
    </citation>
    <scope>NUCLEOTIDE SEQUENCE [LARGE SCALE GENOMIC DNA]</scope>
    <source>
        <strain evidence="5 6">D5</strain>
    </source>
</reference>
<comment type="caution">
    <text evidence="5">The sequence shown here is derived from an EMBL/GenBank/DDBJ whole genome shotgun (WGS) entry which is preliminary data.</text>
</comment>
<dbReference type="RefSeq" id="WP_182810743.1">
    <property type="nucleotide sequence ID" value="NZ_JACJFM010000040.1"/>
</dbReference>
<dbReference type="SUPFAM" id="SSF53850">
    <property type="entry name" value="Periplasmic binding protein-like II"/>
    <property type="match status" value="1"/>
</dbReference>
<feature type="signal peptide" evidence="3">
    <location>
        <begin position="1"/>
        <end position="22"/>
    </location>
</feature>
<feature type="chain" id="PRO_5032277009" evidence="3">
    <location>
        <begin position="23"/>
        <end position="247"/>
    </location>
</feature>
<dbReference type="Pfam" id="PF00497">
    <property type="entry name" value="SBP_bac_3"/>
    <property type="match status" value="1"/>
</dbReference>
<dbReference type="AlphaFoldDB" id="A0A839IW36"/>
<sequence length="247" mass="28679">MKLWHLPYLAVIALLSSSKAVAEEYVIGTDPWPPFTISKDGELSGIDVDLIREIEKRLPDVTFRFKEIPWSRALHYMANGGIDAITGLARREERERYILYTEPPYYSDCSSRFYMRAGFGKYIKQYDDLYQYEVGHVADSAYFAAFDKDKALNKYSVTHEEQLLKMLKNRRLDVIIGTSCQVDYHIKLKGLSGRFEQAEYKPGNNVDLYLGLSRKSPITRIQPQLNQVIEQLKREGVIQKIADKYFR</sequence>
<evidence type="ECO:0000313" key="6">
    <source>
        <dbReference type="Proteomes" id="UP000565262"/>
    </source>
</evidence>
<dbReference type="SMART" id="SM00062">
    <property type="entry name" value="PBPb"/>
    <property type="match status" value="1"/>
</dbReference>
<accession>A0A839IW36</accession>
<dbReference type="Gene3D" id="3.40.190.10">
    <property type="entry name" value="Periplasmic binding protein-like II"/>
    <property type="match status" value="2"/>
</dbReference>
<dbReference type="PANTHER" id="PTHR35936:SF35">
    <property type="entry name" value="L-CYSTINE-BINDING PROTEIN TCYJ"/>
    <property type="match status" value="1"/>
</dbReference>
<evidence type="ECO:0000256" key="3">
    <source>
        <dbReference type="SAM" id="SignalP"/>
    </source>
</evidence>
<organism evidence="5 6">
    <name type="scientific">Oceanospirillum sediminis</name>
    <dbReference type="NCBI Taxonomy" id="2760088"/>
    <lineage>
        <taxon>Bacteria</taxon>
        <taxon>Pseudomonadati</taxon>
        <taxon>Pseudomonadota</taxon>
        <taxon>Gammaproteobacteria</taxon>
        <taxon>Oceanospirillales</taxon>
        <taxon>Oceanospirillaceae</taxon>
        <taxon>Oceanospirillum</taxon>
    </lineage>
</organism>
<protein>
    <submittedName>
        <fullName evidence="5">Amino acid ABC transporter substrate-binding protein</fullName>
    </submittedName>
</protein>
<dbReference type="PANTHER" id="PTHR35936">
    <property type="entry name" value="MEMBRANE-BOUND LYTIC MUREIN TRANSGLYCOSYLASE F"/>
    <property type="match status" value="1"/>
</dbReference>
<name>A0A839IW36_9GAMM</name>
<dbReference type="Proteomes" id="UP000565262">
    <property type="component" value="Unassembled WGS sequence"/>
</dbReference>
<dbReference type="EMBL" id="JACJFM010000040">
    <property type="protein sequence ID" value="MBB1488972.1"/>
    <property type="molecule type" value="Genomic_DNA"/>
</dbReference>
<evidence type="ECO:0000256" key="2">
    <source>
        <dbReference type="ARBA" id="ARBA00022729"/>
    </source>
</evidence>
<evidence type="ECO:0000313" key="5">
    <source>
        <dbReference type="EMBL" id="MBB1488972.1"/>
    </source>
</evidence>